<organism evidence="1 2">
    <name type="scientific">Alicyclobacillus ferrooxydans</name>
    <dbReference type="NCBI Taxonomy" id="471514"/>
    <lineage>
        <taxon>Bacteria</taxon>
        <taxon>Bacillati</taxon>
        <taxon>Bacillota</taxon>
        <taxon>Bacilli</taxon>
        <taxon>Bacillales</taxon>
        <taxon>Alicyclobacillaceae</taxon>
        <taxon>Alicyclobacillus</taxon>
    </lineage>
</organism>
<dbReference type="PATRIC" id="fig|471514.4.peg.4053"/>
<sequence>MAQWKEITTLDDWQELLDTSVDKSVLVFKHSTTCPISAKALKEFQSYLNGNPDNNTEYVMVKVIESRPVSSQIANDLHVDHKSPQVILIRGKKAVWDTSHWKVTQDNIREVLH</sequence>
<gene>
    <name evidence="1" type="ORF">AN477_04085</name>
</gene>
<evidence type="ECO:0000313" key="1">
    <source>
        <dbReference type="EMBL" id="KPV45051.1"/>
    </source>
</evidence>
<protein>
    <submittedName>
        <fullName evidence="1">General stress protein</fullName>
    </submittedName>
</protein>
<dbReference type="InterPro" id="IPR036249">
    <property type="entry name" value="Thioredoxin-like_sf"/>
</dbReference>
<dbReference type="InterPro" id="IPR022551">
    <property type="entry name" value="BrxC"/>
</dbReference>
<comment type="caution">
    <text evidence="1">The sequence shown here is derived from an EMBL/GenBank/DDBJ whole genome shotgun (WGS) entry which is preliminary data.</text>
</comment>
<dbReference type="RefSeq" id="WP_054967907.1">
    <property type="nucleotide sequence ID" value="NZ_LJCO01000015.1"/>
</dbReference>
<reference evidence="1 2" key="1">
    <citation type="submission" date="2015-09" db="EMBL/GenBank/DDBJ databases">
        <title>Draft genome sequence of Alicyclobacillus ferrooxydans DSM 22381.</title>
        <authorList>
            <person name="Hemp J."/>
        </authorList>
    </citation>
    <scope>NUCLEOTIDE SEQUENCE [LARGE SCALE GENOMIC DNA]</scope>
    <source>
        <strain evidence="1 2">TC-34</strain>
    </source>
</reference>
<dbReference type="EMBL" id="LJCO01000015">
    <property type="protein sequence ID" value="KPV45051.1"/>
    <property type="molecule type" value="Genomic_DNA"/>
</dbReference>
<dbReference type="NCBIfam" id="TIGR04019">
    <property type="entry name" value="B_thiol_YtxJ"/>
    <property type="match status" value="1"/>
</dbReference>
<accession>A0A0P9ENM4</accession>
<evidence type="ECO:0000313" key="2">
    <source>
        <dbReference type="Proteomes" id="UP000050482"/>
    </source>
</evidence>
<dbReference type="Proteomes" id="UP000050482">
    <property type="component" value="Unassembled WGS sequence"/>
</dbReference>
<dbReference type="AlphaFoldDB" id="A0A0P9ENM4"/>
<proteinExistence type="predicted"/>
<name>A0A0P9ENM4_9BACL</name>
<keyword evidence="2" id="KW-1185">Reference proteome</keyword>
<dbReference type="STRING" id="471514.AN477_04085"/>
<dbReference type="SUPFAM" id="SSF52833">
    <property type="entry name" value="Thioredoxin-like"/>
    <property type="match status" value="1"/>
</dbReference>
<dbReference type="Gene3D" id="3.40.30.10">
    <property type="entry name" value="Glutaredoxin"/>
    <property type="match status" value="1"/>
</dbReference>
<dbReference type="OrthoDB" id="677051at2"/>
<dbReference type="Pfam" id="PF11009">
    <property type="entry name" value="BrxC"/>
    <property type="match status" value="1"/>
</dbReference>